<proteinExistence type="predicted"/>
<dbReference type="EMBL" id="SACQ01000004">
    <property type="protein sequence ID" value="RVU30834.1"/>
    <property type="molecule type" value="Genomic_DNA"/>
</dbReference>
<dbReference type="Pfam" id="PF09413">
    <property type="entry name" value="DUF2007"/>
    <property type="match status" value="1"/>
</dbReference>
<evidence type="ECO:0000259" key="1">
    <source>
        <dbReference type="Pfam" id="PF09413"/>
    </source>
</evidence>
<dbReference type="Proteomes" id="UP000282818">
    <property type="component" value="Unassembled WGS sequence"/>
</dbReference>
<dbReference type="InterPro" id="IPR018551">
    <property type="entry name" value="DUF2007"/>
</dbReference>
<organism evidence="2 3">
    <name type="scientific">Neptunomonas marina</name>
    <dbReference type="NCBI Taxonomy" id="1815562"/>
    <lineage>
        <taxon>Bacteria</taxon>
        <taxon>Pseudomonadati</taxon>
        <taxon>Pseudomonadota</taxon>
        <taxon>Gammaproteobacteria</taxon>
        <taxon>Oceanospirillales</taxon>
        <taxon>Oceanospirillaceae</taxon>
        <taxon>Neptunomonas</taxon>
    </lineage>
</organism>
<keyword evidence="3" id="KW-1185">Reference proteome</keyword>
<protein>
    <submittedName>
        <fullName evidence="2">DUF2007 domain-containing protein</fullName>
    </submittedName>
</protein>
<dbReference type="SUPFAM" id="SSF54913">
    <property type="entry name" value="GlnB-like"/>
    <property type="match status" value="1"/>
</dbReference>
<feature type="domain" description="DUF2007" evidence="1">
    <location>
        <begin position="2"/>
        <end position="66"/>
    </location>
</feature>
<name>A0A437Q8F1_9GAMM</name>
<gene>
    <name evidence="2" type="ORF">EOE65_10310</name>
</gene>
<comment type="caution">
    <text evidence="2">The sequence shown here is derived from an EMBL/GenBank/DDBJ whole genome shotgun (WGS) entry which is preliminary data.</text>
</comment>
<dbReference type="AlphaFoldDB" id="A0A437Q8F1"/>
<evidence type="ECO:0000313" key="2">
    <source>
        <dbReference type="EMBL" id="RVU30834.1"/>
    </source>
</evidence>
<evidence type="ECO:0000313" key="3">
    <source>
        <dbReference type="Proteomes" id="UP000282818"/>
    </source>
</evidence>
<dbReference type="Gene3D" id="3.30.70.790">
    <property type="entry name" value="UreE, C-terminal domain"/>
    <property type="match status" value="1"/>
</dbReference>
<accession>A0A437Q8F1</accession>
<reference evidence="2 3" key="1">
    <citation type="submission" date="2019-01" db="EMBL/GenBank/DDBJ databases">
        <authorList>
            <person name="Chen W.-M."/>
        </authorList>
    </citation>
    <scope>NUCLEOTIDE SEQUENCE [LARGE SCALE GENOMIC DNA]</scope>
    <source>
        <strain evidence="2 3">HPM-16</strain>
    </source>
</reference>
<sequence length="138" mass="15071">MTTIAHYDYPHEAHIARAKLESEGIPAVLADEQTITMQWLYAQALGGVKLQVPASAAETALALLAEDRSHAVDQEQGITSDDLCPACQSRHLSTHTKGKRVAFLVFLGLDFPLFPVSHYRQCDDCGHIIPSSTENTAQ</sequence>
<dbReference type="InterPro" id="IPR011322">
    <property type="entry name" value="N-reg_PII-like_a/b"/>
</dbReference>